<evidence type="ECO:0000313" key="4">
    <source>
        <dbReference type="Proteomes" id="UP000291116"/>
    </source>
</evidence>
<keyword evidence="4" id="KW-1185">Reference proteome</keyword>
<feature type="domain" description="HTH myb-type" evidence="2">
    <location>
        <begin position="43"/>
        <end position="97"/>
    </location>
</feature>
<reference evidence="3 4" key="1">
    <citation type="submission" date="2019-01" db="EMBL/GenBank/DDBJ databases">
        <authorList>
            <person name="Ferrante I. M."/>
        </authorList>
    </citation>
    <scope>NUCLEOTIDE SEQUENCE [LARGE SCALE GENOMIC DNA]</scope>
    <source>
        <strain evidence="3 4">B856</strain>
    </source>
</reference>
<dbReference type="GO" id="GO:0000978">
    <property type="term" value="F:RNA polymerase II cis-regulatory region sequence-specific DNA binding"/>
    <property type="evidence" value="ECO:0007669"/>
    <property type="project" value="TreeGrafter"/>
</dbReference>
<dbReference type="InterPro" id="IPR001005">
    <property type="entry name" value="SANT/Myb"/>
</dbReference>
<feature type="domain" description="Myb-like" evidence="1">
    <location>
        <begin position="1"/>
        <end position="42"/>
    </location>
</feature>
<organism evidence="3 4">
    <name type="scientific">Pseudo-nitzschia multistriata</name>
    <dbReference type="NCBI Taxonomy" id="183589"/>
    <lineage>
        <taxon>Eukaryota</taxon>
        <taxon>Sar</taxon>
        <taxon>Stramenopiles</taxon>
        <taxon>Ochrophyta</taxon>
        <taxon>Bacillariophyta</taxon>
        <taxon>Bacillariophyceae</taxon>
        <taxon>Bacillariophycidae</taxon>
        <taxon>Bacillariales</taxon>
        <taxon>Bacillariaceae</taxon>
        <taxon>Pseudo-nitzschia</taxon>
    </lineage>
</organism>
<dbReference type="PROSITE" id="PS50090">
    <property type="entry name" value="MYB_LIKE"/>
    <property type="match status" value="2"/>
</dbReference>
<dbReference type="CDD" id="cd00167">
    <property type="entry name" value="SANT"/>
    <property type="match status" value="1"/>
</dbReference>
<name>A0A448ZGM3_9STRA</name>
<sequence>MASVKRFGGGDVKWPQIAVQINKAFHVTRNGKQCRERWLNHLRPNIKKGKWTGHEEGMIEYFYNNFGPKWSTMSKLMKNRTDNDIKNKWNSMKRARERKKAEVSSAIMTDNDEASRRIVMREIRTNTQSKIGKMPPKSLERALTSENINGGDRTENLPVLADCVNEVFEI</sequence>
<proteinExistence type="predicted"/>
<dbReference type="Pfam" id="PF13921">
    <property type="entry name" value="Myb_DNA-bind_6"/>
    <property type="match status" value="1"/>
</dbReference>
<dbReference type="AlphaFoldDB" id="A0A448ZGM3"/>
<dbReference type="SMART" id="SM00717">
    <property type="entry name" value="SANT"/>
    <property type="match status" value="1"/>
</dbReference>
<dbReference type="InterPro" id="IPR009057">
    <property type="entry name" value="Homeodomain-like_sf"/>
</dbReference>
<accession>A0A448ZGM3</accession>
<dbReference type="InterPro" id="IPR050560">
    <property type="entry name" value="MYB_TF"/>
</dbReference>
<gene>
    <name evidence="3" type="ORF">PSNMU_V1.4_AUG-EV-PASAV3_0081520</name>
</gene>
<dbReference type="EMBL" id="CAACVS010000335">
    <property type="protein sequence ID" value="VEU41185.1"/>
    <property type="molecule type" value="Genomic_DNA"/>
</dbReference>
<evidence type="ECO:0000313" key="3">
    <source>
        <dbReference type="EMBL" id="VEU41185.1"/>
    </source>
</evidence>
<feature type="domain" description="Myb-like" evidence="1">
    <location>
        <begin position="43"/>
        <end position="93"/>
    </location>
</feature>
<dbReference type="GO" id="GO:0005634">
    <property type="term" value="C:nucleus"/>
    <property type="evidence" value="ECO:0007669"/>
    <property type="project" value="TreeGrafter"/>
</dbReference>
<dbReference type="PROSITE" id="PS51294">
    <property type="entry name" value="HTH_MYB"/>
    <property type="match status" value="1"/>
</dbReference>
<dbReference type="SUPFAM" id="SSF46689">
    <property type="entry name" value="Homeodomain-like"/>
    <property type="match status" value="1"/>
</dbReference>
<dbReference type="Proteomes" id="UP000291116">
    <property type="component" value="Unassembled WGS sequence"/>
</dbReference>
<dbReference type="GO" id="GO:0000981">
    <property type="term" value="F:DNA-binding transcription factor activity, RNA polymerase II-specific"/>
    <property type="evidence" value="ECO:0007669"/>
    <property type="project" value="TreeGrafter"/>
</dbReference>
<dbReference type="InterPro" id="IPR017930">
    <property type="entry name" value="Myb_dom"/>
</dbReference>
<evidence type="ECO:0008006" key="5">
    <source>
        <dbReference type="Google" id="ProtNLM"/>
    </source>
</evidence>
<protein>
    <recommendedName>
        <fullName evidence="5">HTH myb-type domain-containing protein</fullName>
    </recommendedName>
</protein>
<dbReference type="PANTHER" id="PTHR45614:SF274">
    <property type="entry name" value="MYB-LIKE DNA-BINDING PROTEIN"/>
    <property type="match status" value="1"/>
</dbReference>
<evidence type="ECO:0000259" key="1">
    <source>
        <dbReference type="PROSITE" id="PS50090"/>
    </source>
</evidence>
<dbReference type="Gene3D" id="1.10.10.60">
    <property type="entry name" value="Homeodomain-like"/>
    <property type="match status" value="2"/>
</dbReference>
<dbReference type="OrthoDB" id="47994at2759"/>
<dbReference type="PANTHER" id="PTHR45614">
    <property type="entry name" value="MYB PROTEIN-RELATED"/>
    <property type="match status" value="1"/>
</dbReference>
<evidence type="ECO:0000259" key="2">
    <source>
        <dbReference type="PROSITE" id="PS51294"/>
    </source>
</evidence>